<evidence type="ECO:0000313" key="5">
    <source>
        <dbReference type="Proteomes" id="UP000190837"/>
    </source>
</evidence>
<dbReference type="InterPro" id="IPR026881">
    <property type="entry name" value="WYL_dom"/>
</dbReference>
<dbReference type="PANTHER" id="PTHR34580:SF3">
    <property type="entry name" value="PROTEIN PAFB"/>
    <property type="match status" value="1"/>
</dbReference>
<dbReference type="SUPFAM" id="SSF46785">
    <property type="entry name" value="Winged helix' DNA-binding domain"/>
    <property type="match status" value="1"/>
</dbReference>
<gene>
    <name evidence="4" type="ORF">CHUV0807_0025</name>
</gene>
<name>A0A1C3H1H0_9GAMM</name>
<accession>A0A1C3H1H0</accession>
<reference evidence="5" key="1">
    <citation type="submission" date="2016-04" db="EMBL/GenBank/DDBJ databases">
        <authorList>
            <person name="Tagini F."/>
        </authorList>
    </citation>
    <scope>NUCLEOTIDE SEQUENCE [LARGE SCALE GENOMIC DNA]</scope>
    <source>
        <strain evidence="5">CHUV0807</strain>
    </source>
</reference>
<evidence type="ECO:0000256" key="1">
    <source>
        <dbReference type="ARBA" id="ARBA00023015"/>
    </source>
</evidence>
<dbReference type="RefSeq" id="WP_079538639.1">
    <property type="nucleotide sequence ID" value="NZ_CP171111.1"/>
</dbReference>
<evidence type="ECO:0000259" key="3">
    <source>
        <dbReference type="PROSITE" id="PS51000"/>
    </source>
</evidence>
<organism evidence="4 5">
    <name type="scientific">Cardiobacterium hominis</name>
    <dbReference type="NCBI Taxonomy" id="2718"/>
    <lineage>
        <taxon>Bacteria</taxon>
        <taxon>Pseudomonadati</taxon>
        <taxon>Pseudomonadota</taxon>
        <taxon>Gammaproteobacteria</taxon>
        <taxon>Cardiobacteriales</taxon>
        <taxon>Cardiobacteriaceae</taxon>
        <taxon>Cardiobacterium</taxon>
    </lineage>
</organism>
<dbReference type="Gene3D" id="1.10.10.10">
    <property type="entry name" value="Winged helix-like DNA-binding domain superfamily/Winged helix DNA-binding domain"/>
    <property type="match status" value="1"/>
</dbReference>
<evidence type="ECO:0000313" key="4">
    <source>
        <dbReference type="EMBL" id="SAM56913.1"/>
    </source>
</evidence>
<keyword evidence="1" id="KW-0805">Transcription regulation</keyword>
<dbReference type="GO" id="GO:0003700">
    <property type="term" value="F:DNA-binding transcription factor activity"/>
    <property type="evidence" value="ECO:0007669"/>
    <property type="project" value="InterPro"/>
</dbReference>
<dbReference type="AlphaFoldDB" id="A0A1C3H1H0"/>
<dbReference type="PROSITE" id="PS52050">
    <property type="entry name" value="WYL"/>
    <property type="match status" value="1"/>
</dbReference>
<dbReference type="PROSITE" id="PS51000">
    <property type="entry name" value="HTH_DEOR_2"/>
    <property type="match status" value="1"/>
</dbReference>
<feature type="domain" description="HTH deoR-type" evidence="3">
    <location>
        <begin position="4"/>
        <end position="59"/>
    </location>
</feature>
<dbReference type="InterPro" id="IPR036390">
    <property type="entry name" value="WH_DNA-bd_sf"/>
</dbReference>
<keyword evidence="2" id="KW-0804">Transcription</keyword>
<dbReference type="InterPro" id="IPR036388">
    <property type="entry name" value="WH-like_DNA-bd_sf"/>
</dbReference>
<proteinExistence type="predicted"/>
<evidence type="ECO:0000256" key="2">
    <source>
        <dbReference type="ARBA" id="ARBA00023163"/>
    </source>
</evidence>
<dbReference type="InterPro" id="IPR001034">
    <property type="entry name" value="DeoR_HTH"/>
</dbReference>
<dbReference type="Pfam" id="PF13280">
    <property type="entry name" value="WYL"/>
    <property type="match status" value="1"/>
</dbReference>
<dbReference type="EMBL" id="FKLO01000003">
    <property type="protein sequence ID" value="SAM56913.1"/>
    <property type="molecule type" value="Genomic_DNA"/>
</dbReference>
<dbReference type="Proteomes" id="UP000190837">
    <property type="component" value="Unassembled WGS sequence"/>
</dbReference>
<sequence length="238" mass="27104">MLRTNRLLSLLQHLRQSRQAITAQELAGVFGVSLRTIYRDIETLRQQGADIRGEAGIGFILHKTDFLLPPLMFNEDEIEALVFGVRSVIVQGDGALVSAARSLLGKIHDALPPKWSARLATQALYPLSGKENSGYSASELQVLAQIRHALREQHKLHFRYTDASGHRSERTVWPLAIGYFEDSRLLAAWCELRQDFRHFRCDRIQDAKTGEAYPRPQALLLKQWQAQEKVDLLRIYGF</sequence>
<dbReference type="Pfam" id="PF08279">
    <property type="entry name" value="HTH_11"/>
    <property type="match status" value="1"/>
</dbReference>
<dbReference type="PANTHER" id="PTHR34580">
    <property type="match status" value="1"/>
</dbReference>
<dbReference type="InterPro" id="IPR051534">
    <property type="entry name" value="CBASS_pafABC_assoc_protein"/>
</dbReference>
<protein>
    <submittedName>
        <fullName evidence="4">Transcriptional regulator, DeoR family</fullName>
    </submittedName>
</protein>
<dbReference type="InterPro" id="IPR013196">
    <property type="entry name" value="HTH_11"/>
</dbReference>